<dbReference type="RefSeq" id="WP_077343079.1">
    <property type="nucleotide sequence ID" value="NZ_CP019605.1"/>
</dbReference>
<reference evidence="1 2" key="1">
    <citation type="journal article" date="2016" name="Int. J. Syst. Evol. Microbiol.">
        <title>Tessaracoccus flavus sp. nov., isolated from the drainage system of a lindane-producing factory.</title>
        <authorList>
            <person name="Kumari R."/>
            <person name="Singh P."/>
            <person name="Schumann P."/>
            <person name="Lal R."/>
        </authorList>
    </citation>
    <scope>NUCLEOTIDE SEQUENCE [LARGE SCALE GENOMIC DNA]</scope>
    <source>
        <strain evidence="1 2">RP1T</strain>
    </source>
</reference>
<name>A0A1Q2CGQ3_9ACTN</name>
<dbReference type="Proteomes" id="UP000188324">
    <property type="component" value="Chromosome"/>
</dbReference>
<protein>
    <submittedName>
        <fullName evidence="1">Uncharacterized protein</fullName>
    </submittedName>
</protein>
<gene>
    <name evidence="1" type="ORF">RPIT_10815</name>
</gene>
<dbReference type="EMBL" id="CP019605">
    <property type="protein sequence ID" value="AQP45225.1"/>
    <property type="molecule type" value="Genomic_DNA"/>
</dbReference>
<evidence type="ECO:0000313" key="1">
    <source>
        <dbReference type="EMBL" id="AQP45225.1"/>
    </source>
</evidence>
<keyword evidence="2" id="KW-1185">Reference proteome</keyword>
<dbReference type="STRING" id="1610493.RPIT_10815"/>
<proteinExistence type="predicted"/>
<dbReference type="OrthoDB" id="9761504at2"/>
<dbReference type="KEGG" id="tfl:RPIT_10815"/>
<accession>A0A1Q2CGQ3</accession>
<dbReference type="AlphaFoldDB" id="A0A1Q2CGQ3"/>
<evidence type="ECO:0000313" key="2">
    <source>
        <dbReference type="Proteomes" id="UP000188324"/>
    </source>
</evidence>
<organism evidence="1 2">
    <name type="scientific">Tessaracoccus flavus</name>
    <dbReference type="NCBI Taxonomy" id="1610493"/>
    <lineage>
        <taxon>Bacteria</taxon>
        <taxon>Bacillati</taxon>
        <taxon>Actinomycetota</taxon>
        <taxon>Actinomycetes</taxon>
        <taxon>Propionibacteriales</taxon>
        <taxon>Propionibacteriaceae</taxon>
        <taxon>Tessaracoccus</taxon>
    </lineage>
</organism>
<sequence>MNHGLIVAGDDPEKIRAQSHEVLERIKQAVAEARPDLTDVSEAFRSAVGGDVVATDASVVAVAFPMTEAGARFLVEGPLIPDQIVYSGSFPVVISEGDDVAAVVERHRERHGIDPIVMVAPGLGVAAVGASAKQARTAVEVYVDALTVGQAASALGSVRALDDAERRFIETWEAEAYRQQVASQ</sequence>